<evidence type="ECO:0000313" key="2">
    <source>
        <dbReference type="EMBL" id="MFC5809603.1"/>
    </source>
</evidence>
<comment type="caution">
    <text evidence="2">The sequence shown here is derived from an EMBL/GenBank/DDBJ whole genome shotgun (WGS) entry which is preliminary data.</text>
</comment>
<dbReference type="Gene3D" id="3.90.1530.10">
    <property type="entry name" value="Conserved hypothetical protein from pyrococcus furiosus pfu- 392566-001, ParB domain"/>
    <property type="match status" value="1"/>
</dbReference>
<dbReference type="RefSeq" id="WP_380967044.1">
    <property type="nucleotide sequence ID" value="NZ_JBHSNZ010000011.1"/>
</dbReference>
<dbReference type="Pfam" id="PF20188">
    <property type="entry name" value="DUF6551"/>
    <property type="match status" value="1"/>
</dbReference>
<dbReference type="InterPro" id="IPR046681">
    <property type="entry name" value="DUF6551"/>
</dbReference>
<dbReference type="SUPFAM" id="SSF110849">
    <property type="entry name" value="ParB/Sulfiredoxin"/>
    <property type="match status" value="1"/>
</dbReference>
<dbReference type="InterPro" id="IPR003115">
    <property type="entry name" value="ParB_N"/>
</dbReference>
<feature type="domain" description="ParB-like N-terminal" evidence="1">
    <location>
        <begin position="19"/>
        <end position="108"/>
    </location>
</feature>
<protein>
    <submittedName>
        <fullName evidence="2">DUF6551 family protein</fullName>
    </submittedName>
</protein>
<evidence type="ECO:0000259" key="1">
    <source>
        <dbReference type="SMART" id="SM00470"/>
    </source>
</evidence>
<gene>
    <name evidence="2" type="ORF">ACFQGO_19150</name>
</gene>
<dbReference type="Proteomes" id="UP001596112">
    <property type="component" value="Unassembled WGS sequence"/>
</dbReference>
<reference evidence="3" key="1">
    <citation type="journal article" date="2019" name="Int. J. Syst. Evol. Microbiol.">
        <title>The Global Catalogue of Microorganisms (GCM) 10K type strain sequencing project: providing services to taxonomists for standard genome sequencing and annotation.</title>
        <authorList>
            <consortium name="The Broad Institute Genomics Platform"/>
            <consortium name="The Broad Institute Genome Sequencing Center for Infectious Disease"/>
            <person name="Wu L."/>
            <person name="Ma J."/>
        </authorList>
    </citation>
    <scope>NUCLEOTIDE SEQUENCE [LARGE SCALE GENOMIC DNA]</scope>
    <source>
        <strain evidence="3">JCM 9918</strain>
    </source>
</reference>
<accession>A0ABW1B9J1</accession>
<keyword evidence="3" id="KW-1185">Reference proteome</keyword>
<evidence type="ECO:0000313" key="3">
    <source>
        <dbReference type="Proteomes" id="UP001596112"/>
    </source>
</evidence>
<organism evidence="2 3">
    <name type="scientific">Streptomyces heilongjiangensis</name>
    <dbReference type="NCBI Taxonomy" id="945052"/>
    <lineage>
        <taxon>Bacteria</taxon>
        <taxon>Bacillati</taxon>
        <taxon>Actinomycetota</taxon>
        <taxon>Actinomycetes</taxon>
        <taxon>Kitasatosporales</taxon>
        <taxon>Streptomycetaceae</taxon>
        <taxon>Streptomyces</taxon>
    </lineage>
</organism>
<sequence>MPADRYAFHIPDHKVEYGVEIEISDLNIDPQAQRTLNERRAQAIADNIVPAAIGSIIVSQREDGSLYIVDGQHRWRACALCGMRTIRAEIHFGLTQAQEAMLFLIRNRESHKPRPIDEYHVGITGGVPLFVDTDRVLEKHSLSLGSTSANTIGAIAGVLNITDRYGAAILDRTLSVAEAAWGRSPDTWDGGLLGGIGMFLGRWGDLVDDKELGRKMLAMGPAYRWRSNIVSMSAVSGFGSRGTGPRVFTAYRLVADAWNKGRKAENRIEA</sequence>
<dbReference type="InterPro" id="IPR036086">
    <property type="entry name" value="ParB/Sulfiredoxin_sf"/>
</dbReference>
<name>A0ABW1B9J1_9ACTN</name>
<dbReference type="SMART" id="SM00470">
    <property type="entry name" value="ParB"/>
    <property type="match status" value="1"/>
</dbReference>
<proteinExistence type="predicted"/>
<dbReference type="EMBL" id="JBHSNZ010000011">
    <property type="protein sequence ID" value="MFC5809603.1"/>
    <property type="molecule type" value="Genomic_DNA"/>
</dbReference>